<keyword evidence="4" id="KW-1185">Reference proteome</keyword>
<reference evidence="3 4" key="1">
    <citation type="submission" date="2024-03" db="EMBL/GenBank/DDBJ databases">
        <title>The Acrasis kona genome and developmental transcriptomes reveal deep origins of eukaryotic multicellular pathways.</title>
        <authorList>
            <person name="Sheikh S."/>
            <person name="Fu C.-J."/>
            <person name="Brown M.W."/>
            <person name="Baldauf S.L."/>
        </authorList>
    </citation>
    <scope>NUCLEOTIDE SEQUENCE [LARGE SCALE GENOMIC DNA]</scope>
    <source>
        <strain evidence="3 4">ATCC MYA-3509</strain>
    </source>
</reference>
<dbReference type="InterPro" id="IPR006047">
    <property type="entry name" value="GH13_cat_dom"/>
</dbReference>
<dbReference type="PANTHER" id="PTHR47786:SF2">
    <property type="entry name" value="GLYCOSYL HYDROLASE FAMILY 13 CATALYTIC DOMAIN-CONTAINING PROTEIN"/>
    <property type="match status" value="1"/>
</dbReference>
<dbReference type="Gene3D" id="3.20.20.80">
    <property type="entry name" value="Glycosidases"/>
    <property type="match status" value="1"/>
</dbReference>
<dbReference type="GO" id="GO:0005975">
    <property type="term" value="P:carbohydrate metabolic process"/>
    <property type="evidence" value="ECO:0007669"/>
    <property type="project" value="InterPro"/>
</dbReference>
<sequence length="542" mass="62290">MTKLTCSALFITLISLATCRIHYRTIDGIDNFETGMHDMKSNSPLNYQNEVSERSPMMYEYSTRPFLYEMSLKYKQPNMKLINVPMSEFQRLADLGVTMIWMMGVWEIGEYGKCRATDEDLRKSYGTHLPDYTFSDIIGSPYQVLDYRINPSIGTDEEVLLFKNKLNAIGIGLMLDFVPNHSAVDSSWVESNSSLYINVPRGTPKPYDPYSYLPNGVANGKDPFYSAWLDTAQWNYWNPATRKLQFEKLMKVASLSDGIRCDMSMLLLNDVIEKTWSAQLKSGGWSRPETEFWGDSIKKVKERYPKIKFLAEVYWNLERKLLSLGFDYVYDKSLYDELTTGDANKVRSHIASMDYDYLLHSANFVENHDEDRARSHFGSIEKSLAAVTVMFTIPGMRFNYHGQWEGKSSRLLVQLRRSVNEAVNQETVAFYEKLIKIIDHDVFHLGTWKMLSAGGSTEADRVLAWKWNFNNEKRLIVVSYSDQEGSGAVVLDDATPHEGSTDEVMFSELLSGVQYKRSTKEVTSKGLFVLLKPYQSQIFKYT</sequence>
<dbReference type="SUPFAM" id="SSF51445">
    <property type="entry name" value="(Trans)glycosidases"/>
    <property type="match status" value="1"/>
</dbReference>
<accession>A0AAW2Z358</accession>
<evidence type="ECO:0000313" key="4">
    <source>
        <dbReference type="Proteomes" id="UP001431209"/>
    </source>
</evidence>
<feature type="signal peptide" evidence="1">
    <location>
        <begin position="1"/>
        <end position="19"/>
    </location>
</feature>
<keyword evidence="1" id="KW-0732">Signal</keyword>
<protein>
    <submittedName>
        <fullName evidence="3">Alpha-amylase</fullName>
    </submittedName>
</protein>
<dbReference type="PANTHER" id="PTHR47786">
    <property type="entry name" value="ALPHA-1,4-GLUCAN:MALTOSE-1-PHOSPHATE MALTOSYLTRANSFERASE"/>
    <property type="match status" value="1"/>
</dbReference>
<evidence type="ECO:0000313" key="3">
    <source>
        <dbReference type="EMBL" id="KAL0483556.1"/>
    </source>
</evidence>
<dbReference type="Proteomes" id="UP001431209">
    <property type="component" value="Unassembled WGS sequence"/>
</dbReference>
<dbReference type="EMBL" id="JAOPGA020000966">
    <property type="protein sequence ID" value="KAL0483556.1"/>
    <property type="molecule type" value="Genomic_DNA"/>
</dbReference>
<feature type="domain" description="Glycosyl hydrolase family 13 catalytic" evidence="2">
    <location>
        <begin position="62"/>
        <end position="422"/>
    </location>
</feature>
<feature type="chain" id="PRO_5043397040" evidence="1">
    <location>
        <begin position="20"/>
        <end position="542"/>
    </location>
</feature>
<name>A0AAW2Z358_9EUKA</name>
<dbReference type="InterPro" id="IPR017853">
    <property type="entry name" value="GH"/>
</dbReference>
<dbReference type="SMART" id="SM00642">
    <property type="entry name" value="Aamy"/>
    <property type="match status" value="1"/>
</dbReference>
<organism evidence="3 4">
    <name type="scientific">Acrasis kona</name>
    <dbReference type="NCBI Taxonomy" id="1008807"/>
    <lineage>
        <taxon>Eukaryota</taxon>
        <taxon>Discoba</taxon>
        <taxon>Heterolobosea</taxon>
        <taxon>Tetramitia</taxon>
        <taxon>Eutetramitia</taxon>
        <taxon>Acrasidae</taxon>
        <taxon>Acrasis</taxon>
    </lineage>
</organism>
<comment type="caution">
    <text evidence="3">The sequence shown here is derived from an EMBL/GenBank/DDBJ whole genome shotgun (WGS) entry which is preliminary data.</text>
</comment>
<dbReference type="Pfam" id="PF00128">
    <property type="entry name" value="Alpha-amylase"/>
    <property type="match status" value="1"/>
</dbReference>
<dbReference type="CDD" id="cd11347">
    <property type="entry name" value="AmyAc_1"/>
    <property type="match status" value="1"/>
</dbReference>
<gene>
    <name evidence="3" type="ORF">AKO1_014496</name>
</gene>
<evidence type="ECO:0000256" key="1">
    <source>
        <dbReference type="SAM" id="SignalP"/>
    </source>
</evidence>
<evidence type="ECO:0000259" key="2">
    <source>
        <dbReference type="SMART" id="SM00642"/>
    </source>
</evidence>
<dbReference type="AlphaFoldDB" id="A0AAW2Z358"/>
<proteinExistence type="predicted"/>